<accession>A0A146FIY3</accession>
<evidence type="ECO:0000313" key="3">
    <source>
        <dbReference type="Proteomes" id="UP000075230"/>
    </source>
</evidence>
<organism evidence="2 3">
    <name type="scientific">Aspergillus kawachii</name>
    <name type="common">White koji mold</name>
    <name type="synonym">Aspergillus awamori var. kawachi</name>
    <dbReference type="NCBI Taxonomy" id="1069201"/>
    <lineage>
        <taxon>Eukaryota</taxon>
        <taxon>Fungi</taxon>
        <taxon>Dikarya</taxon>
        <taxon>Ascomycota</taxon>
        <taxon>Pezizomycotina</taxon>
        <taxon>Eurotiomycetes</taxon>
        <taxon>Eurotiomycetidae</taxon>
        <taxon>Eurotiales</taxon>
        <taxon>Aspergillaceae</taxon>
        <taxon>Aspergillus</taxon>
        <taxon>Aspergillus subgen. Circumdati</taxon>
    </lineage>
</organism>
<evidence type="ECO:0000256" key="1">
    <source>
        <dbReference type="SAM" id="MobiDB-lite"/>
    </source>
</evidence>
<sequence>MVRETFTEIRHCNREKGDSTEGEEKKAECQKHPMAKAYGKHYHWDPETVKPVFRAPFCRFNVLRLGLSVEQV</sequence>
<dbReference type="AlphaFoldDB" id="A0A146FIY3"/>
<feature type="region of interest" description="Disordered" evidence="1">
    <location>
        <begin position="1"/>
        <end position="30"/>
    </location>
</feature>
<proteinExistence type="predicted"/>
<name>A0A146FIY3_ASPKA</name>
<reference evidence="2 3" key="1">
    <citation type="journal article" date="2016" name="DNA Res.">
        <title>Genome sequence of Aspergillus luchuensis NBRC 4314.</title>
        <authorList>
            <person name="Yamada O."/>
            <person name="Machida M."/>
            <person name="Hosoyama A."/>
            <person name="Goto M."/>
            <person name="Takahashi T."/>
            <person name="Futagami T."/>
            <person name="Yamagata Y."/>
            <person name="Takeuchi M."/>
            <person name="Kobayashi T."/>
            <person name="Koike H."/>
            <person name="Abe K."/>
            <person name="Asai K."/>
            <person name="Arita M."/>
            <person name="Fujita N."/>
            <person name="Fukuda K."/>
            <person name="Higa K."/>
            <person name="Horikawa H."/>
            <person name="Ishikawa T."/>
            <person name="Jinno K."/>
            <person name="Kato Y."/>
            <person name="Kirimura K."/>
            <person name="Mizutani O."/>
            <person name="Nakasone K."/>
            <person name="Sano M."/>
            <person name="Shiraishi Y."/>
            <person name="Tsukahara M."/>
            <person name="Gomi K."/>
        </authorList>
    </citation>
    <scope>NUCLEOTIDE SEQUENCE [LARGE SCALE GENOMIC DNA]</scope>
    <source>
        <strain evidence="2 3">RIB 2604</strain>
    </source>
</reference>
<dbReference type="Proteomes" id="UP000075230">
    <property type="component" value="Unassembled WGS sequence"/>
</dbReference>
<reference evidence="3" key="2">
    <citation type="submission" date="2016-02" db="EMBL/GenBank/DDBJ databases">
        <title>Genome sequencing of Aspergillus luchuensis NBRC 4314.</title>
        <authorList>
            <person name="Yamada O."/>
        </authorList>
    </citation>
    <scope>NUCLEOTIDE SEQUENCE [LARGE SCALE GENOMIC DNA]</scope>
    <source>
        <strain evidence="3">RIB 2604</strain>
    </source>
</reference>
<protein>
    <submittedName>
        <fullName evidence="2">Metallo-beta-lactamase superfamily protein</fullName>
    </submittedName>
</protein>
<comment type="caution">
    <text evidence="2">The sequence shown here is derived from an EMBL/GenBank/DDBJ whole genome shotgun (WGS) entry which is preliminary data.</text>
</comment>
<dbReference type="EMBL" id="BCWF01000020">
    <property type="protein sequence ID" value="GAT25826.1"/>
    <property type="molecule type" value="Genomic_DNA"/>
</dbReference>
<evidence type="ECO:0000313" key="2">
    <source>
        <dbReference type="EMBL" id="GAT25826.1"/>
    </source>
</evidence>
<gene>
    <name evidence="2" type="ORF">RIB2604_02004050</name>
</gene>